<keyword evidence="1" id="KW-0677">Repeat</keyword>
<dbReference type="OrthoDB" id="439808at2759"/>
<feature type="compositionally biased region" description="Low complexity" evidence="4">
    <location>
        <begin position="10"/>
        <end position="20"/>
    </location>
</feature>
<feature type="compositionally biased region" description="Polar residues" evidence="4">
    <location>
        <begin position="21"/>
        <end position="30"/>
    </location>
</feature>
<dbReference type="Pfam" id="PF00076">
    <property type="entry name" value="RRM_1"/>
    <property type="match status" value="2"/>
</dbReference>
<dbReference type="STRING" id="2880.D7FP47"/>
<proteinExistence type="predicted"/>
<organism evidence="6 7">
    <name type="scientific">Ectocarpus siliculosus</name>
    <name type="common">Brown alga</name>
    <name type="synonym">Conferva siliculosa</name>
    <dbReference type="NCBI Taxonomy" id="2880"/>
    <lineage>
        <taxon>Eukaryota</taxon>
        <taxon>Sar</taxon>
        <taxon>Stramenopiles</taxon>
        <taxon>Ochrophyta</taxon>
        <taxon>PX clade</taxon>
        <taxon>Phaeophyceae</taxon>
        <taxon>Ectocarpales</taxon>
        <taxon>Ectocarpaceae</taxon>
        <taxon>Ectocarpus</taxon>
    </lineage>
</organism>
<name>D7FP47_ECTSI</name>
<dbReference type="Proteomes" id="UP000002630">
    <property type="component" value="Unassembled WGS sequence"/>
</dbReference>
<protein>
    <recommendedName>
        <fullName evidence="5">RRM domain-containing protein</fullName>
    </recommendedName>
</protein>
<keyword evidence="7" id="KW-1185">Reference proteome</keyword>
<dbReference type="InterPro" id="IPR012677">
    <property type="entry name" value="Nucleotide-bd_a/b_plait_sf"/>
</dbReference>
<gene>
    <name evidence="6" type="ORF">Esi_0185_0039</name>
</gene>
<dbReference type="SMART" id="SM00360">
    <property type="entry name" value="RRM"/>
    <property type="match status" value="2"/>
</dbReference>
<dbReference type="InParanoid" id="D7FP47"/>
<dbReference type="SUPFAM" id="SSF54928">
    <property type="entry name" value="RNA-binding domain, RBD"/>
    <property type="match status" value="2"/>
</dbReference>
<dbReference type="InterPro" id="IPR035979">
    <property type="entry name" value="RBD_domain_sf"/>
</dbReference>
<evidence type="ECO:0000313" key="6">
    <source>
        <dbReference type="EMBL" id="CBJ30311.1"/>
    </source>
</evidence>
<keyword evidence="2 3" id="KW-0694">RNA-binding</keyword>
<feature type="domain" description="RRM" evidence="5">
    <location>
        <begin position="238"/>
        <end position="316"/>
    </location>
</feature>
<evidence type="ECO:0000259" key="5">
    <source>
        <dbReference type="PROSITE" id="PS50102"/>
    </source>
</evidence>
<feature type="region of interest" description="Disordered" evidence="4">
    <location>
        <begin position="318"/>
        <end position="346"/>
    </location>
</feature>
<dbReference type="InterPro" id="IPR000504">
    <property type="entry name" value="RRM_dom"/>
</dbReference>
<accession>D7FP47</accession>
<evidence type="ECO:0000256" key="1">
    <source>
        <dbReference type="ARBA" id="ARBA00022737"/>
    </source>
</evidence>
<feature type="compositionally biased region" description="Basic and acidic residues" evidence="4">
    <location>
        <begin position="43"/>
        <end position="53"/>
    </location>
</feature>
<evidence type="ECO:0000313" key="7">
    <source>
        <dbReference type="Proteomes" id="UP000002630"/>
    </source>
</evidence>
<sequence>MVKRRRSNGPPAAADPEAAENSSTSFSQSADKPPAAVGEAADAEDRQGCKDAKEEEEEEEGEGHDIPAVAGQEGDGSGEKRKRKRTRTRKKKKGGGAGGEGADEEGEEAAGGGGGGVARGGGGGGTMSDTVYVEGIPWTCDESDVREFFKGCGKITDVRMPRWQDSGRPRGYAHVAFAGSSGARAAFGRDGQYLNGRYLTVQQITVESNNHALQAPQEPATEKARRANRKAEQPTGCRTVFVKNLPYDVDEDAVSEALAGCGRIASVRLAMWNHTRKLKGFGYVEFSTERGAETCVRTQQNLSIGGRPLVVDFETGAPKGSFRRQDGAQIKKTSADAGVGKGKAPKFKVHV</sequence>
<feature type="compositionally biased region" description="Basic residues" evidence="4">
    <location>
        <begin position="80"/>
        <end position="94"/>
    </location>
</feature>
<feature type="compositionally biased region" description="Basic and acidic residues" evidence="4">
    <location>
        <begin position="220"/>
        <end position="232"/>
    </location>
</feature>
<dbReference type="PANTHER" id="PTHR23236:SF119">
    <property type="entry name" value="NUCLEAR RNA-BINDING PROTEIN SART-3"/>
    <property type="match status" value="1"/>
</dbReference>
<reference evidence="6 7" key="1">
    <citation type="journal article" date="2010" name="Nature">
        <title>The Ectocarpus genome and the independent evolution of multicellularity in brown algae.</title>
        <authorList>
            <person name="Cock J.M."/>
            <person name="Sterck L."/>
            <person name="Rouze P."/>
            <person name="Scornet D."/>
            <person name="Allen A.E."/>
            <person name="Amoutzias G."/>
            <person name="Anthouard V."/>
            <person name="Artiguenave F."/>
            <person name="Aury J.M."/>
            <person name="Badger J.H."/>
            <person name="Beszteri B."/>
            <person name="Billiau K."/>
            <person name="Bonnet E."/>
            <person name="Bothwell J.H."/>
            <person name="Bowler C."/>
            <person name="Boyen C."/>
            <person name="Brownlee C."/>
            <person name="Carrano C.J."/>
            <person name="Charrier B."/>
            <person name="Cho G.Y."/>
            <person name="Coelho S.M."/>
            <person name="Collen J."/>
            <person name="Corre E."/>
            <person name="Da Silva C."/>
            <person name="Delage L."/>
            <person name="Delaroque N."/>
            <person name="Dittami S.M."/>
            <person name="Doulbeau S."/>
            <person name="Elias M."/>
            <person name="Farnham G."/>
            <person name="Gachon C.M."/>
            <person name="Gschloessl B."/>
            <person name="Heesch S."/>
            <person name="Jabbari K."/>
            <person name="Jubin C."/>
            <person name="Kawai H."/>
            <person name="Kimura K."/>
            <person name="Kloareg B."/>
            <person name="Kupper F.C."/>
            <person name="Lang D."/>
            <person name="Le Bail A."/>
            <person name="Leblanc C."/>
            <person name="Lerouge P."/>
            <person name="Lohr M."/>
            <person name="Lopez P.J."/>
            <person name="Martens C."/>
            <person name="Maumus F."/>
            <person name="Michel G."/>
            <person name="Miranda-Saavedra D."/>
            <person name="Morales J."/>
            <person name="Moreau H."/>
            <person name="Motomura T."/>
            <person name="Nagasato C."/>
            <person name="Napoli C.A."/>
            <person name="Nelson D.R."/>
            <person name="Nyvall-Collen P."/>
            <person name="Peters A.F."/>
            <person name="Pommier C."/>
            <person name="Potin P."/>
            <person name="Poulain J."/>
            <person name="Quesneville H."/>
            <person name="Read B."/>
            <person name="Rensing S.A."/>
            <person name="Ritter A."/>
            <person name="Rousvoal S."/>
            <person name="Samanta M."/>
            <person name="Samson G."/>
            <person name="Schroeder D.C."/>
            <person name="Segurens B."/>
            <person name="Strittmatter M."/>
            <person name="Tonon T."/>
            <person name="Tregear J.W."/>
            <person name="Valentin K."/>
            <person name="von Dassow P."/>
            <person name="Yamagishi T."/>
            <person name="Van de Peer Y."/>
            <person name="Wincker P."/>
        </authorList>
    </citation>
    <scope>NUCLEOTIDE SEQUENCE [LARGE SCALE GENOMIC DNA]</scope>
    <source>
        <strain evidence="7">Ec32 / CCAP1310/4</strain>
    </source>
</reference>
<evidence type="ECO:0000256" key="3">
    <source>
        <dbReference type="PROSITE-ProRule" id="PRU00176"/>
    </source>
</evidence>
<dbReference type="Gene3D" id="3.30.70.330">
    <property type="match status" value="2"/>
</dbReference>
<feature type="region of interest" description="Disordered" evidence="4">
    <location>
        <begin position="1"/>
        <end position="122"/>
    </location>
</feature>
<feature type="domain" description="RRM" evidence="5">
    <location>
        <begin position="129"/>
        <end position="211"/>
    </location>
</feature>
<evidence type="ECO:0000256" key="4">
    <source>
        <dbReference type="SAM" id="MobiDB-lite"/>
    </source>
</evidence>
<dbReference type="GO" id="GO:0003723">
    <property type="term" value="F:RNA binding"/>
    <property type="evidence" value="ECO:0007669"/>
    <property type="project" value="UniProtKB-UniRule"/>
</dbReference>
<feature type="compositionally biased region" description="Gly residues" evidence="4">
    <location>
        <begin position="109"/>
        <end position="122"/>
    </location>
</feature>
<evidence type="ECO:0000256" key="2">
    <source>
        <dbReference type="ARBA" id="ARBA00022884"/>
    </source>
</evidence>
<dbReference type="eggNOG" id="KOG4210">
    <property type="taxonomic scope" value="Eukaryota"/>
</dbReference>
<dbReference type="PROSITE" id="PS50102">
    <property type="entry name" value="RRM"/>
    <property type="match status" value="2"/>
</dbReference>
<dbReference type="AlphaFoldDB" id="D7FP47"/>
<dbReference type="EMBL" id="FN649760">
    <property type="protein sequence ID" value="CBJ30311.1"/>
    <property type="molecule type" value="Genomic_DNA"/>
</dbReference>
<feature type="region of interest" description="Disordered" evidence="4">
    <location>
        <begin position="213"/>
        <end position="232"/>
    </location>
</feature>
<dbReference type="PANTHER" id="PTHR23236">
    <property type="entry name" value="EUKARYOTIC TRANSLATION INITIATION FACTOR 4B/4H"/>
    <property type="match status" value="1"/>
</dbReference>